<reference evidence="1" key="2">
    <citation type="submission" date="2023-01" db="EMBL/GenBank/DDBJ databases">
        <title>Draft genome sequence of Portibacter lacus strain NBRC 108769.</title>
        <authorList>
            <person name="Sun Q."/>
            <person name="Mori K."/>
        </authorList>
    </citation>
    <scope>NUCLEOTIDE SEQUENCE</scope>
    <source>
        <strain evidence="1">NBRC 108769</strain>
    </source>
</reference>
<dbReference type="InterPro" id="IPR011747">
    <property type="entry name" value="CHP02241"/>
</dbReference>
<protein>
    <recommendedName>
        <fullName evidence="3">Phage tail protein</fullName>
    </recommendedName>
</protein>
<dbReference type="NCBIfam" id="TIGR02241">
    <property type="entry name" value="conserved hypothetical phage tail region protein"/>
    <property type="match status" value="1"/>
</dbReference>
<dbReference type="RefSeq" id="WP_235291106.1">
    <property type="nucleotide sequence ID" value="NZ_BSOH01000007.1"/>
</dbReference>
<dbReference type="InterPro" id="IPR010667">
    <property type="entry name" value="Phage_T4_Gp19"/>
</dbReference>
<reference evidence="1" key="1">
    <citation type="journal article" date="2014" name="Int. J. Syst. Evol. Microbiol.">
        <title>Complete genome sequence of Corynebacterium casei LMG S-19264T (=DSM 44701T), isolated from a smear-ripened cheese.</title>
        <authorList>
            <consortium name="US DOE Joint Genome Institute (JGI-PGF)"/>
            <person name="Walter F."/>
            <person name="Albersmeier A."/>
            <person name="Kalinowski J."/>
            <person name="Ruckert C."/>
        </authorList>
    </citation>
    <scope>NUCLEOTIDE SEQUENCE</scope>
    <source>
        <strain evidence="1">NBRC 108769</strain>
    </source>
</reference>
<proteinExistence type="predicted"/>
<comment type="caution">
    <text evidence="1">The sequence shown here is derived from an EMBL/GenBank/DDBJ whole genome shotgun (WGS) entry which is preliminary data.</text>
</comment>
<organism evidence="1 2">
    <name type="scientific">Portibacter lacus</name>
    <dbReference type="NCBI Taxonomy" id="1099794"/>
    <lineage>
        <taxon>Bacteria</taxon>
        <taxon>Pseudomonadati</taxon>
        <taxon>Bacteroidota</taxon>
        <taxon>Saprospiria</taxon>
        <taxon>Saprospirales</taxon>
        <taxon>Haliscomenobacteraceae</taxon>
        <taxon>Portibacter</taxon>
    </lineage>
</organism>
<dbReference type="Pfam" id="PF06841">
    <property type="entry name" value="Phage_T4_gp19"/>
    <property type="match status" value="1"/>
</dbReference>
<dbReference type="GO" id="GO:0005198">
    <property type="term" value="F:structural molecule activity"/>
    <property type="evidence" value="ECO:0007669"/>
    <property type="project" value="InterPro"/>
</dbReference>
<accession>A0AA37SP99</accession>
<evidence type="ECO:0000313" key="1">
    <source>
        <dbReference type="EMBL" id="GLR16704.1"/>
    </source>
</evidence>
<dbReference type="PANTHER" id="PTHR38009:SF1">
    <property type="entry name" value="CONSERVED HYPOTHETICAL PHAGE TAIL PROTEIN"/>
    <property type="match status" value="1"/>
</dbReference>
<sequence length="154" mass="17607">MAAEDYEGMWPVAKFHYEVEIDGTPISFQEVSGLETETTVIEYRHGDSEIFSPNKSAGLIKTSNLVLKKGIFHDDEDSLEFWKAITEEKAYYTQDDRMDIVVSLLDEQGEAVMSCNLTNCFPIKYSFTDLKSDANEVAIESIEFAYEEIEIEFE</sequence>
<dbReference type="EMBL" id="BSOH01000007">
    <property type="protein sequence ID" value="GLR16704.1"/>
    <property type="molecule type" value="Genomic_DNA"/>
</dbReference>
<dbReference type="PANTHER" id="PTHR38009">
    <property type="entry name" value="CONSERVED HYPOTHETICAL PHAGE TAIL PROTEIN"/>
    <property type="match status" value="1"/>
</dbReference>
<name>A0AA37SP99_9BACT</name>
<evidence type="ECO:0000313" key="2">
    <source>
        <dbReference type="Proteomes" id="UP001156666"/>
    </source>
</evidence>
<evidence type="ECO:0008006" key="3">
    <source>
        <dbReference type="Google" id="ProtNLM"/>
    </source>
</evidence>
<gene>
    <name evidence="1" type="ORF">GCM10007940_13190</name>
</gene>
<keyword evidence="2" id="KW-1185">Reference proteome</keyword>
<dbReference type="Proteomes" id="UP001156666">
    <property type="component" value="Unassembled WGS sequence"/>
</dbReference>
<dbReference type="AlphaFoldDB" id="A0AA37SP99"/>